<accession>A0A1F5VVQ7</accession>
<dbReference type="AlphaFoldDB" id="A0A1F5VVQ7"/>
<dbReference type="InterPro" id="IPR010920">
    <property type="entry name" value="LSM_dom_sf"/>
</dbReference>
<dbReference type="EMBL" id="MFGW01000048">
    <property type="protein sequence ID" value="OGF67480.1"/>
    <property type="molecule type" value="Genomic_DNA"/>
</dbReference>
<dbReference type="STRING" id="1817863.A2Y62_16235"/>
<proteinExistence type="predicted"/>
<dbReference type="Gene3D" id="2.30.30.100">
    <property type="match status" value="1"/>
</dbReference>
<name>A0A1F5VVQ7_9BACT</name>
<dbReference type="Pfam" id="PF21979">
    <property type="entry name" value="Hfq_1"/>
    <property type="match status" value="1"/>
</dbReference>
<comment type="caution">
    <text evidence="3">The sequence shown here is derived from an EMBL/GenBank/DDBJ whole genome shotgun (WGS) entry which is preliminary data.</text>
</comment>
<dbReference type="Proteomes" id="UP000178943">
    <property type="component" value="Unassembled WGS sequence"/>
</dbReference>
<protein>
    <recommendedName>
        <fullName evidence="2">Hfq-related domain-containing protein</fullName>
    </recommendedName>
</protein>
<dbReference type="SUPFAM" id="SSF50182">
    <property type="entry name" value="Sm-like ribonucleoproteins"/>
    <property type="match status" value="1"/>
</dbReference>
<gene>
    <name evidence="3" type="ORF">A2Y62_16235</name>
</gene>
<organism evidence="3 4">
    <name type="scientific">Candidatus Fischerbacteria bacterium RBG_13_37_8</name>
    <dbReference type="NCBI Taxonomy" id="1817863"/>
    <lineage>
        <taxon>Bacteria</taxon>
        <taxon>Candidatus Fischeribacteriota</taxon>
    </lineage>
</organism>
<reference evidence="3 4" key="1">
    <citation type="journal article" date="2016" name="Nat. Commun.">
        <title>Thousands of microbial genomes shed light on interconnected biogeochemical processes in an aquifer system.</title>
        <authorList>
            <person name="Anantharaman K."/>
            <person name="Brown C.T."/>
            <person name="Hug L.A."/>
            <person name="Sharon I."/>
            <person name="Castelle C.J."/>
            <person name="Probst A.J."/>
            <person name="Thomas B.C."/>
            <person name="Singh A."/>
            <person name="Wilkins M.J."/>
            <person name="Karaoz U."/>
            <person name="Brodie E.L."/>
            <person name="Williams K.H."/>
            <person name="Hubbard S.S."/>
            <person name="Banfield J.F."/>
        </authorList>
    </citation>
    <scope>NUCLEOTIDE SEQUENCE [LARGE SCALE GENOMIC DNA]</scope>
</reference>
<evidence type="ECO:0000256" key="1">
    <source>
        <dbReference type="SAM" id="MobiDB-lite"/>
    </source>
</evidence>
<feature type="domain" description="Hfq-related" evidence="2">
    <location>
        <begin position="48"/>
        <end position="94"/>
    </location>
</feature>
<evidence type="ECO:0000259" key="2">
    <source>
        <dbReference type="Pfam" id="PF21979"/>
    </source>
</evidence>
<evidence type="ECO:0000313" key="4">
    <source>
        <dbReference type="Proteomes" id="UP000178943"/>
    </source>
</evidence>
<dbReference type="InterPro" id="IPR053840">
    <property type="entry name" value="Hfq_1"/>
</dbReference>
<sequence length="102" mass="12142">MNRKLIRPNINEVKDKDSGGHKNKKPQRSFPPDITRAESYYYLKQMNNKTAMVIVLKDGEVLKGFIEWYDKTCIKLNRVDEANLLIFKHNIKYIHKDYNKLD</sequence>
<feature type="region of interest" description="Disordered" evidence="1">
    <location>
        <begin position="1"/>
        <end position="32"/>
    </location>
</feature>
<evidence type="ECO:0000313" key="3">
    <source>
        <dbReference type="EMBL" id="OGF67480.1"/>
    </source>
</evidence>